<feature type="domain" description="Copper amine oxidase catalytic" evidence="3">
    <location>
        <begin position="4"/>
        <end position="106"/>
    </location>
</feature>
<gene>
    <name evidence="4" type="ORF">CYMTET_20749</name>
</gene>
<feature type="non-terminal residue" evidence="4">
    <location>
        <position position="1"/>
    </location>
</feature>
<dbReference type="GO" id="GO:0005507">
    <property type="term" value="F:copper ion binding"/>
    <property type="evidence" value="ECO:0007669"/>
    <property type="project" value="InterPro"/>
</dbReference>
<keyword evidence="1" id="KW-0801">TPQ</keyword>
<evidence type="ECO:0000256" key="1">
    <source>
        <dbReference type="RuleBase" id="RU000672"/>
    </source>
</evidence>
<dbReference type="EMBL" id="LGRX02010160">
    <property type="protein sequence ID" value="KAK3270869.1"/>
    <property type="molecule type" value="Genomic_DNA"/>
</dbReference>
<accession>A0AAE0G3E7</accession>
<dbReference type="InterPro" id="IPR049947">
    <property type="entry name" value="Cu_Am_Ox_Cu-bd"/>
</dbReference>
<dbReference type="Proteomes" id="UP001190700">
    <property type="component" value="Unassembled WGS sequence"/>
</dbReference>
<dbReference type="PANTHER" id="PTHR10638">
    <property type="entry name" value="COPPER AMINE OXIDASE"/>
    <property type="match status" value="1"/>
</dbReference>
<dbReference type="AlphaFoldDB" id="A0AAE0G3E7"/>
<name>A0AAE0G3E7_9CHLO</name>
<dbReference type="InterPro" id="IPR015798">
    <property type="entry name" value="Cu_amine_oxidase_C"/>
</dbReference>
<keyword evidence="5" id="KW-1185">Reference proteome</keyword>
<dbReference type="Gene3D" id="2.70.98.20">
    <property type="entry name" value="Copper amine oxidase, catalytic domain"/>
    <property type="match status" value="1"/>
</dbReference>
<dbReference type="SUPFAM" id="SSF49998">
    <property type="entry name" value="Amine oxidase catalytic domain"/>
    <property type="match status" value="1"/>
</dbReference>
<dbReference type="GO" id="GO:0009308">
    <property type="term" value="P:amine metabolic process"/>
    <property type="evidence" value="ECO:0007669"/>
    <property type="project" value="UniProtKB-UniRule"/>
</dbReference>
<sequence>PNTAPYAHAEASFMRRARFLEKQLWVTRYHPEEKFPAGEFPNQNPRVGDGLPRWADQNRCIDGQSVVLWYTFGVTHVPRLEDWPVMPVEYAGFVLQPAGFFDRSPAVATAVPSPPSALKSNPGLPPRSRL</sequence>
<dbReference type="PANTHER" id="PTHR10638:SF41">
    <property type="entry name" value="AMINE OXIDASE"/>
    <property type="match status" value="1"/>
</dbReference>
<dbReference type="EC" id="1.4.3.-" evidence="1"/>
<proteinExistence type="inferred from homology"/>
<organism evidence="4 5">
    <name type="scientific">Cymbomonas tetramitiformis</name>
    <dbReference type="NCBI Taxonomy" id="36881"/>
    <lineage>
        <taxon>Eukaryota</taxon>
        <taxon>Viridiplantae</taxon>
        <taxon>Chlorophyta</taxon>
        <taxon>Pyramimonadophyceae</taxon>
        <taxon>Pyramimonadales</taxon>
        <taxon>Pyramimonadaceae</taxon>
        <taxon>Cymbomonas</taxon>
    </lineage>
</organism>
<evidence type="ECO:0000256" key="2">
    <source>
        <dbReference type="SAM" id="MobiDB-lite"/>
    </source>
</evidence>
<dbReference type="InterPro" id="IPR036460">
    <property type="entry name" value="Cu_amine_oxidase_C_sf"/>
</dbReference>
<protein>
    <recommendedName>
        <fullName evidence="1">Amine oxidase</fullName>
        <ecNumber evidence="1">1.4.3.-</ecNumber>
    </recommendedName>
</protein>
<keyword evidence="1" id="KW-0186">Copper</keyword>
<dbReference type="PROSITE" id="PS01165">
    <property type="entry name" value="COPPER_AMINE_OXID_2"/>
    <property type="match status" value="1"/>
</dbReference>
<dbReference type="GO" id="GO:0008131">
    <property type="term" value="F:primary methylamine oxidase activity"/>
    <property type="evidence" value="ECO:0007669"/>
    <property type="project" value="InterPro"/>
</dbReference>
<comment type="PTM">
    <text evidence="1">Topaquinone (TPQ) is generated by copper-dependent autoxidation of a specific tyrosyl residue.</text>
</comment>
<comment type="cofactor">
    <cofactor evidence="1">
        <name>Cu cation</name>
        <dbReference type="ChEBI" id="CHEBI:23378"/>
    </cofactor>
    <text evidence="1">Contains 1 topaquinone per subunit.</text>
</comment>
<dbReference type="InterPro" id="IPR000269">
    <property type="entry name" value="Cu_amine_oxidase"/>
</dbReference>
<evidence type="ECO:0000313" key="4">
    <source>
        <dbReference type="EMBL" id="KAK3270869.1"/>
    </source>
</evidence>
<evidence type="ECO:0000259" key="3">
    <source>
        <dbReference type="Pfam" id="PF01179"/>
    </source>
</evidence>
<evidence type="ECO:0000313" key="5">
    <source>
        <dbReference type="Proteomes" id="UP001190700"/>
    </source>
</evidence>
<keyword evidence="1" id="KW-0560">Oxidoreductase</keyword>
<keyword evidence="1" id="KW-0479">Metal-binding</keyword>
<comment type="caution">
    <text evidence="4">The sequence shown here is derived from an EMBL/GenBank/DDBJ whole genome shotgun (WGS) entry which is preliminary data.</text>
</comment>
<reference evidence="4 5" key="1">
    <citation type="journal article" date="2015" name="Genome Biol. Evol.">
        <title>Comparative Genomics of a Bacterivorous Green Alga Reveals Evolutionary Causalities and Consequences of Phago-Mixotrophic Mode of Nutrition.</title>
        <authorList>
            <person name="Burns J.A."/>
            <person name="Paasch A."/>
            <person name="Narechania A."/>
            <person name="Kim E."/>
        </authorList>
    </citation>
    <scope>NUCLEOTIDE SEQUENCE [LARGE SCALE GENOMIC DNA]</scope>
    <source>
        <strain evidence="4 5">PLY_AMNH</strain>
    </source>
</reference>
<dbReference type="Pfam" id="PF01179">
    <property type="entry name" value="Cu_amine_oxid"/>
    <property type="match status" value="1"/>
</dbReference>
<dbReference type="GO" id="GO:0048038">
    <property type="term" value="F:quinone binding"/>
    <property type="evidence" value="ECO:0007669"/>
    <property type="project" value="InterPro"/>
</dbReference>
<feature type="region of interest" description="Disordered" evidence="2">
    <location>
        <begin position="109"/>
        <end position="130"/>
    </location>
</feature>
<comment type="similarity">
    <text evidence="1">Belongs to the copper/topaquinone oxidase family.</text>
</comment>